<evidence type="ECO:0000256" key="1">
    <source>
        <dbReference type="SAM" id="MobiDB-lite"/>
    </source>
</evidence>
<dbReference type="RefSeq" id="WP_244863466.1">
    <property type="nucleotide sequence ID" value="NZ_BOVJ01000081.1"/>
</dbReference>
<accession>A0ABQ4N895</accession>
<name>A0ABQ4N895_9BACL</name>
<gene>
    <name evidence="2" type="ORF">PACILC2_27420</name>
</gene>
<feature type="region of interest" description="Disordered" evidence="1">
    <location>
        <begin position="68"/>
        <end position="89"/>
    </location>
</feature>
<proteinExistence type="predicted"/>
<protein>
    <recommendedName>
        <fullName evidence="4">ABC transmembrane type-1 domain-containing protein</fullName>
    </recommendedName>
</protein>
<comment type="caution">
    <text evidence="2">The sequence shown here is derived from an EMBL/GenBank/DDBJ whole genome shotgun (WGS) entry which is preliminary data.</text>
</comment>
<dbReference type="EMBL" id="BOVJ01000081">
    <property type="protein sequence ID" value="GIQ64174.1"/>
    <property type="molecule type" value="Genomic_DNA"/>
</dbReference>
<sequence length="89" mass="10277">MKQIVWYLVFTEALTMAFPHLCLRMEDEIKQGDIAIRLVRPLSYIGYHYMAFWAKPRCALSFIWRPAARSPGVSSARRRSAPDGRGFSL</sequence>
<dbReference type="Proteomes" id="UP000680304">
    <property type="component" value="Unassembled WGS sequence"/>
</dbReference>
<evidence type="ECO:0008006" key="4">
    <source>
        <dbReference type="Google" id="ProtNLM"/>
    </source>
</evidence>
<keyword evidence="3" id="KW-1185">Reference proteome</keyword>
<organism evidence="2 3">
    <name type="scientific">Paenibacillus cisolokensis</name>
    <dbReference type="NCBI Taxonomy" id="1658519"/>
    <lineage>
        <taxon>Bacteria</taxon>
        <taxon>Bacillati</taxon>
        <taxon>Bacillota</taxon>
        <taxon>Bacilli</taxon>
        <taxon>Bacillales</taxon>
        <taxon>Paenibacillaceae</taxon>
        <taxon>Paenibacillus</taxon>
    </lineage>
</organism>
<evidence type="ECO:0000313" key="2">
    <source>
        <dbReference type="EMBL" id="GIQ64174.1"/>
    </source>
</evidence>
<reference evidence="2 3" key="1">
    <citation type="submission" date="2021-04" db="EMBL/GenBank/DDBJ databases">
        <title>Draft genome sequence of Paenibacillus cisolokensis, LC2-13A.</title>
        <authorList>
            <person name="Uke A."/>
            <person name="Chhe C."/>
            <person name="Baramee S."/>
            <person name="Kosugi A."/>
        </authorList>
    </citation>
    <scope>NUCLEOTIDE SEQUENCE [LARGE SCALE GENOMIC DNA]</scope>
    <source>
        <strain evidence="2 3">LC2-13A</strain>
    </source>
</reference>
<evidence type="ECO:0000313" key="3">
    <source>
        <dbReference type="Proteomes" id="UP000680304"/>
    </source>
</evidence>